<reference evidence="1" key="1">
    <citation type="submission" date="2019-10" db="EMBL/GenBank/DDBJ databases">
        <authorList>
            <consortium name="DOE Joint Genome Institute"/>
            <person name="Kuo A."/>
            <person name="Miyauchi S."/>
            <person name="Kiss E."/>
            <person name="Drula E."/>
            <person name="Kohler A."/>
            <person name="Sanchez-Garcia M."/>
            <person name="Andreopoulos B."/>
            <person name="Barry K.W."/>
            <person name="Bonito G."/>
            <person name="Buee M."/>
            <person name="Carver A."/>
            <person name="Chen C."/>
            <person name="Cichocki N."/>
            <person name="Clum A."/>
            <person name="Culley D."/>
            <person name="Crous P.W."/>
            <person name="Fauchery L."/>
            <person name="Girlanda M."/>
            <person name="Hayes R."/>
            <person name="Keri Z."/>
            <person name="LaButti K."/>
            <person name="Lipzen A."/>
            <person name="Lombard V."/>
            <person name="Magnuson J."/>
            <person name="Maillard F."/>
            <person name="Morin E."/>
            <person name="Murat C."/>
            <person name="Nolan M."/>
            <person name="Ohm R."/>
            <person name="Pangilinan J."/>
            <person name="Pereira M."/>
            <person name="Perotto S."/>
            <person name="Peter M."/>
            <person name="Riley R."/>
            <person name="Sitrit Y."/>
            <person name="Stielow B."/>
            <person name="Szollosi G."/>
            <person name="Zifcakova L."/>
            <person name="Stursova M."/>
            <person name="Spatafora J.W."/>
            <person name="Tedersoo L."/>
            <person name="Vaario L.-M."/>
            <person name="Yamada A."/>
            <person name="Yan M."/>
            <person name="Wang P."/>
            <person name="Xu J."/>
            <person name="Bruns T."/>
            <person name="Baldrian P."/>
            <person name="Vilgalys R."/>
            <person name="Henrissat B."/>
            <person name="Grigoriev I.V."/>
            <person name="Hibbett D."/>
            <person name="Nagy L.G."/>
            <person name="Martin F.M."/>
        </authorList>
    </citation>
    <scope>NUCLEOTIDE SEQUENCE</scope>
    <source>
        <strain evidence="1">BED1</strain>
    </source>
</reference>
<protein>
    <recommendedName>
        <fullName evidence="3">ATP-dependent DNA helicase</fullName>
    </recommendedName>
</protein>
<reference evidence="1" key="2">
    <citation type="journal article" date="2020" name="Nat. Commun.">
        <title>Large-scale genome sequencing of mycorrhizal fungi provides insights into the early evolution of symbiotic traits.</title>
        <authorList>
            <person name="Miyauchi S."/>
            <person name="Kiss E."/>
            <person name="Kuo A."/>
            <person name="Drula E."/>
            <person name="Kohler A."/>
            <person name="Sanchez-Garcia M."/>
            <person name="Morin E."/>
            <person name="Andreopoulos B."/>
            <person name="Barry K.W."/>
            <person name="Bonito G."/>
            <person name="Buee M."/>
            <person name="Carver A."/>
            <person name="Chen C."/>
            <person name="Cichocki N."/>
            <person name="Clum A."/>
            <person name="Culley D."/>
            <person name="Crous P.W."/>
            <person name="Fauchery L."/>
            <person name="Girlanda M."/>
            <person name="Hayes R.D."/>
            <person name="Keri Z."/>
            <person name="LaButti K."/>
            <person name="Lipzen A."/>
            <person name="Lombard V."/>
            <person name="Magnuson J."/>
            <person name="Maillard F."/>
            <person name="Murat C."/>
            <person name="Nolan M."/>
            <person name="Ohm R.A."/>
            <person name="Pangilinan J."/>
            <person name="Pereira M.F."/>
            <person name="Perotto S."/>
            <person name="Peter M."/>
            <person name="Pfister S."/>
            <person name="Riley R."/>
            <person name="Sitrit Y."/>
            <person name="Stielow J.B."/>
            <person name="Szollosi G."/>
            <person name="Zifcakova L."/>
            <person name="Stursova M."/>
            <person name="Spatafora J.W."/>
            <person name="Tedersoo L."/>
            <person name="Vaario L.M."/>
            <person name="Yamada A."/>
            <person name="Yan M."/>
            <person name="Wang P."/>
            <person name="Xu J."/>
            <person name="Bruns T."/>
            <person name="Baldrian P."/>
            <person name="Vilgalys R."/>
            <person name="Dunand C."/>
            <person name="Henrissat B."/>
            <person name="Grigoriev I.V."/>
            <person name="Hibbett D."/>
            <person name="Nagy L.G."/>
            <person name="Martin F.M."/>
        </authorList>
    </citation>
    <scope>NUCLEOTIDE SEQUENCE</scope>
    <source>
        <strain evidence="1">BED1</strain>
    </source>
</reference>
<organism evidence="1 2">
    <name type="scientific">Boletus edulis BED1</name>
    <dbReference type="NCBI Taxonomy" id="1328754"/>
    <lineage>
        <taxon>Eukaryota</taxon>
        <taxon>Fungi</taxon>
        <taxon>Dikarya</taxon>
        <taxon>Basidiomycota</taxon>
        <taxon>Agaricomycotina</taxon>
        <taxon>Agaricomycetes</taxon>
        <taxon>Agaricomycetidae</taxon>
        <taxon>Boletales</taxon>
        <taxon>Boletineae</taxon>
        <taxon>Boletaceae</taxon>
        <taxon>Boletoideae</taxon>
        <taxon>Boletus</taxon>
    </lineage>
</organism>
<sequence length="57" mass="6105">MKQMLLFITGITGSGKSHVIKAIVTFKRCGCPENILLSAPTAVIIDGHTIHALTFLP</sequence>
<comment type="caution">
    <text evidence="1">The sequence shown here is derived from an EMBL/GenBank/DDBJ whole genome shotgun (WGS) entry which is preliminary data.</text>
</comment>
<keyword evidence="2" id="KW-1185">Reference proteome</keyword>
<dbReference type="Proteomes" id="UP001194468">
    <property type="component" value="Unassembled WGS sequence"/>
</dbReference>
<dbReference type="InterPro" id="IPR027417">
    <property type="entry name" value="P-loop_NTPase"/>
</dbReference>
<evidence type="ECO:0000313" key="1">
    <source>
        <dbReference type="EMBL" id="KAF8438606.1"/>
    </source>
</evidence>
<evidence type="ECO:0000313" key="2">
    <source>
        <dbReference type="Proteomes" id="UP001194468"/>
    </source>
</evidence>
<feature type="non-terminal residue" evidence="1">
    <location>
        <position position="57"/>
    </location>
</feature>
<accession>A0AAD4GE16</accession>
<dbReference type="AlphaFoldDB" id="A0AAD4GE16"/>
<evidence type="ECO:0008006" key="3">
    <source>
        <dbReference type="Google" id="ProtNLM"/>
    </source>
</evidence>
<name>A0AAD4GE16_BOLED</name>
<dbReference type="SUPFAM" id="SSF52540">
    <property type="entry name" value="P-loop containing nucleoside triphosphate hydrolases"/>
    <property type="match status" value="1"/>
</dbReference>
<proteinExistence type="predicted"/>
<dbReference type="Gene3D" id="3.40.50.300">
    <property type="entry name" value="P-loop containing nucleotide triphosphate hydrolases"/>
    <property type="match status" value="1"/>
</dbReference>
<dbReference type="EMBL" id="WHUW01000016">
    <property type="protein sequence ID" value="KAF8438606.1"/>
    <property type="molecule type" value="Genomic_DNA"/>
</dbReference>
<gene>
    <name evidence="1" type="ORF">L210DRAFT_831335</name>
</gene>